<feature type="signal peptide" evidence="1">
    <location>
        <begin position="1"/>
        <end position="21"/>
    </location>
</feature>
<dbReference type="Proteomes" id="UP001597131">
    <property type="component" value="Unassembled WGS sequence"/>
</dbReference>
<gene>
    <name evidence="2" type="ORF">ACFQ3Q_07535</name>
</gene>
<dbReference type="EMBL" id="JBHTLI010000001">
    <property type="protein sequence ID" value="MFD1095593.1"/>
    <property type="molecule type" value="Genomic_DNA"/>
</dbReference>
<name>A0ABW3NPN7_9FLAO</name>
<proteinExistence type="predicted"/>
<evidence type="ECO:0000313" key="2">
    <source>
        <dbReference type="EMBL" id="MFD1095593.1"/>
    </source>
</evidence>
<sequence>MRKAVLFLFSLGILTSCSGDAESPEVNESNYLIFGHFYGQCEGETCVETFKLTDEKLYEDIIDDHSGQNLEFVELENSSFEEVKNLADFFPVQLLNENEPVIGCPDCADGGGLFIQYSIDGNLKSWRIDQDKENVPGYLHEFMDKVNEKITLINN</sequence>
<organism evidence="2 3">
    <name type="scientific">Salegentibacter chungangensis</name>
    <dbReference type="NCBI Taxonomy" id="1335724"/>
    <lineage>
        <taxon>Bacteria</taxon>
        <taxon>Pseudomonadati</taxon>
        <taxon>Bacteroidota</taxon>
        <taxon>Flavobacteriia</taxon>
        <taxon>Flavobacteriales</taxon>
        <taxon>Flavobacteriaceae</taxon>
        <taxon>Salegentibacter</taxon>
    </lineage>
</organism>
<evidence type="ECO:0000313" key="3">
    <source>
        <dbReference type="Proteomes" id="UP001597131"/>
    </source>
</evidence>
<keyword evidence="1" id="KW-0732">Signal</keyword>
<comment type="caution">
    <text evidence="2">The sequence shown here is derived from an EMBL/GenBank/DDBJ whole genome shotgun (WGS) entry which is preliminary data.</text>
</comment>
<evidence type="ECO:0000256" key="1">
    <source>
        <dbReference type="SAM" id="SignalP"/>
    </source>
</evidence>
<reference evidence="3" key="1">
    <citation type="journal article" date="2019" name="Int. J. Syst. Evol. Microbiol.">
        <title>The Global Catalogue of Microorganisms (GCM) 10K type strain sequencing project: providing services to taxonomists for standard genome sequencing and annotation.</title>
        <authorList>
            <consortium name="The Broad Institute Genomics Platform"/>
            <consortium name="The Broad Institute Genome Sequencing Center for Infectious Disease"/>
            <person name="Wu L."/>
            <person name="Ma J."/>
        </authorList>
    </citation>
    <scope>NUCLEOTIDE SEQUENCE [LARGE SCALE GENOMIC DNA]</scope>
    <source>
        <strain evidence="3">CCUG 64793</strain>
    </source>
</reference>
<evidence type="ECO:0008006" key="4">
    <source>
        <dbReference type="Google" id="ProtNLM"/>
    </source>
</evidence>
<dbReference type="PROSITE" id="PS51257">
    <property type="entry name" value="PROKAR_LIPOPROTEIN"/>
    <property type="match status" value="1"/>
</dbReference>
<feature type="chain" id="PRO_5045221781" description="Lipoprotein" evidence="1">
    <location>
        <begin position="22"/>
        <end position="155"/>
    </location>
</feature>
<protein>
    <recommendedName>
        <fullName evidence="4">Lipoprotein</fullName>
    </recommendedName>
</protein>
<keyword evidence="3" id="KW-1185">Reference proteome</keyword>
<accession>A0ABW3NPN7</accession>
<dbReference type="RefSeq" id="WP_380744460.1">
    <property type="nucleotide sequence ID" value="NZ_JBHTLI010000001.1"/>
</dbReference>